<dbReference type="InterPro" id="IPR029063">
    <property type="entry name" value="SAM-dependent_MTases_sf"/>
</dbReference>
<dbReference type="EMBL" id="CAJVPL010001700">
    <property type="protein sequence ID" value="CAG8583646.1"/>
    <property type="molecule type" value="Genomic_DNA"/>
</dbReference>
<protein>
    <submittedName>
        <fullName evidence="3">481_t:CDS:1</fullName>
    </submittedName>
</protein>
<dbReference type="InterPro" id="IPR041698">
    <property type="entry name" value="Methyltransf_25"/>
</dbReference>
<evidence type="ECO:0000256" key="1">
    <source>
        <dbReference type="SAM" id="MobiDB-lite"/>
    </source>
</evidence>
<feature type="compositionally biased region" description="Basic and acidic residues" evidence="1">
    <location>
        <begin position="9"/>
        <end position="21"/>
    </location>
</feature>
<gene>
    <name evidence="3" type="ORF">AGERDE_LOCUS8250</name>
</gene>
<dbReference type="GO" id="GO:0008168">
    <property type="term" value="F:methyltransferase activity"/>
    <property type="evidence" value="ECO:0007669"/>
    <property type="project" value="TreeGrafter"/>
</dbReference>
<evidence type="ECO:0000313" key="4">
    <source>
        <dbReference type="Proteomes" id="UP000789831"/>
    </source>
</evidence>
<reference evidence="3" key="1">
    <citation type="submission" date="2021-06" db="EMBL/GenBank/DDBJ databases">
        <authorList>
            <person name="Kallberg Y."/>
            <person name="Tangrot J."/>
            <person name="Rosling A."/>
        </authorList>
    </citation>
    <scope>NUCLEOTIDE SEQUENCE</scope>
    <source>
        <strain evidence="3">MT106</strain>
    </source>
</reference>
<keyword evidence="4" id="KW-1185">Reference proteome</keyword>
<dbReference type="Pfam" id="PF13649">
    <property type="entry name" value="Methyltransf_25"/>
    <property type="match status" value="1"/>
</dbReference>
<proteinExistence type="predicted"/>
<sequence>MGNRQSKQSKPDSKKDAYIAESEATRNERQQIVEKLIRQGNFSSLIGEQLKAGGLKILDVGCGPGTWVIEMAETYPLCSFIGVDISPVDLLRELPVNVEFIQANILDGLPIETSKFDFVVMHFLDRCFTIKQWKSIVIQEVARVMKPEALLEWMECNVTLENQGENTKKLMHAFLSAANSKGLNLWVVNVIPKILSNSGIFVNIKMEKQTVTCGSADGKCGELSIDTFINLHRAMKKQTTEFMSLTWHEYDLLLDKVRAEFKQYQITMEYCRFCAQKGKNE</sequence>
<dbReference type="PANTHER" id="PTHR43591:SF24">
    <property type="entry name" value="2-METHOXY-6-POLYPRENYL-1,4-BENZOQUINOL METHYLASE, MITOCHONDRIAL"/>
    <property type="match status" value="1"/>
</dbReference>
<dbReference type="SUPFAM" id="SSF53335">
    <property type="entry name" value="S-adenosyl-L-methionine-dependent methyltransferases"/>
    <property type="match status" value="1"/>
</dbReference>
<name>A0A9N9G472_9GLOM</name>
<feature type="domain" description="Methyltransferase" evidence="2">
    <location>
        <begin position="57"/>
        <end position="147"/>
    </location>
</feature>
<dbReference type="Gene3D" id="3.40.50.150">
    <property type="entry name" value="Vaccinia Virus protein VP39"/>
    <property type="match status" value="1"/>
</dbReference>
<accession>A0A9N9G472</accession>
<dbReference type="CDD" id="cd02440">
    <property type="entry name" value="AdoMet_MTases"/>
    <property type="match status" value="1"/>
</dbReference>
<organism evidence="3 4">
    <name type="scientific">Ambispora gerdemannii</name>
    <dbReference type="NCBI Taxonomy" id="144530"/>
    <lineage>
        <taxon>Eukaryota</taxon>
        <taxon>Fungi</taxon>
        <taxon>Fungi incertae sedis</taxon>
        <taxon>Mucoromycota</taxon>
        <taxon>Glomeromycotina</taxon>
        <taxon>Glomeromycetes</taxon>
        <taxon>Archaeosporales</taxon>
        <taxon>Ambisporaceae</taxon>
        <taxon>Ambispora</taxon>
    </lineage>
</organism>
<evidence type="ECO:0000259" key="2">
    <source>
        <dbReference type="Pfam" id="PF13649"/>
    </source>
</evidence>
<dbReference type="Proteomes" id="UP000789831">
    <property type="component" value="Unassembled WGS sequence"/>
</dbReference>
<dbReference type="OrthoDB" id="506498at2759"/>
<dbReference type="PANTHER" id="PTHR43591">
    <property type="entry name" value="METHYLTRANSFERASE"/>
    <property type="match status" value="1"/>
</dbReference>
<feature type="region of interest" description="Disordered" evidence="1">
    <location>
        <begin position="1"/>
        <end position="21"/>
    </location>
</feature>
<comment type="caution">
    <text evidence="3">The sequence shown here is derived from an EMBL/GenBank/DDBJ whole genome shotgun (WGS) entry which is preliminary data.</text>
</comment>
<dbReference type="AlphaFoldDB" id="A0A9N9G472"/>
<evidence type="ECO:0000313" key="3">
    <source>
        <dbReference type="EMBL" id="CAG8583646.1"/>
    </source>
</evidence>